<proteinExistence type="predicted"/>
<dbReference type="InterPro" id="IPR032628">
    <property type="entry name" value="AC_N"/>
</dbReference>
<organism evidence="5 6">
    <name type="scientific">Ridgeia piscesae</name>
    <name type="common">Tubeworm</name>
    <dbReference type="NCBI Taxonomy" id="27915"/>
    <lineage>
        <taxon>Eukaryota</taxon>
        <taxon>Metazoa</taxon>
        <taxon>Spiralia</taxon>
        <taxon>Lophotrochozoa</taxon>
        <taxon>Annelida</taxon>
        <taxon>Polychaeta</taxon>
        <taxon>Sedentaria</taxon>
        <taxon>Canalipalpata</taxon>
        <taxon>Sabellida</taxon>
        <taxon>Siboglinidae</taxon>
        <taxon>Ridgeia</taxon>
    </lineage>
</organism>
<accession>A0AAD9NGM6</accession>
<protein>
    <recommendedName>
        <fullName evidence="4">Adenylate cyclase N-terminal domain-containing protein</fullName>
    </recommendedName>
</protein>
<gene>
    <name evidence="5" type="ORF">NP493_1253g00007</name>
</gene>
<dbReference type="AlphaFoldDB" id="A0AAD9NGM6"/>
<feature type="transmembrane region" description="Helical" evidence="3">
    <location>
        <begin position="146"/>
        <end position="172"/>
    </location>
</feature>
<dbReference type="GO" id="GO:0004016">
    <property type="term" value="F:adenylate cyclase activity"/>
    <property type="evidence" value="ECO:0007669"/>
    <property type="project" value="TreeGrafter"/>
</dbReference>
<sequence>METSREGDVTLNILHSFLPHCPRRGQFSDHGQERLFQRYARRIKWDAIDSIFVVGLVFDIHVIVLHVLRFDRSYLPLLAAMAASCCVNSGMLVLFMIKFNFRSLYRLVPYVAWLLFTGQFYVALLYGNEMLIPSSLVEWQLLSIYFVHAVLPVQSGMAFLLNVISCVLLSFVSTREYVDTSMFKTANMIGANVLLYMSTIAVGLAAHSITDRNLRSSFLDTKESLSISADMETTFREQKDLLLSVLPQHVADEMAEDKAGLATAGQFRRICMNRHENVR</sequence>
<feature type="transmembrane region" description="Helical" evidence="3">
    <location>
        <begin position="193"/>
        <end position="210"/>
    </location>
</feature>
<dbReference type="PANTHER" id="PTHR45627">
    <property type="entry name" value="ADENYLATE CYCLASE TYPE 1"/>
    <property type="match status" value="1"/>
</dbReference>
<keyword evidence="3" id="KW-0812">Transmembrane</keyword>
<comment type="caution">
    <text evidence="5">The sequence shown here is derived from an EMBL/GenBank/DDBJ whole genome shotgun (WGS) entry which is preliminary data.</text>
</comment>
<dbReference type="Proteomes" id="UP001209878">
    <property type="component" value="Unassembled WGS sequence"/>
</dbReference>
<evidence type="ECO:0000256" key="3">
    <source>
        <dbReference type="SAM" id="Phobius"/>
    </source>
</evidence>
<dbReference type="GO" id="GO:0005886">
    <property type="term" value="C:plasma membrane"/>
    <property type="evidence" value="ECO:0007669"/>
    <property type="project" value="TreeGrafter"/>
</dbReference>
<dbReference type="EMBL" id="JAODUO010001253">
    <property type="protein sequence ID" value="KAK2167888.1"/>
    <property type="molecule type" value="Genomic_DNA"/>
</dbReference>
<feature type="transmembrane region" description="Helical" evidence="3">
    <location>
        <begin position="74"/>
        <end position="95"/>
    </location>
</feature>
<evidence type="ECO:0000313" key="6">
    <source>
        <dbReference type="Proteomes" id="UP001209878"/>
    </source>
</evidence>
<keyword evidence="1" id="KW-0547">Nucleotide-binding</keyword>
<keyword evidence="3" id="KW-0472">Membrane</keyword>
<dbReference type="GO" id="GO:0006171">
    <property type="term" value="P:cAMP biosynthetic process"/>
    <property type="evidence" value="ECO:0007669"/>
    <property type="project" value="TreeGrafter"/>
</dbReference>
<evidence type="ECO:0000256" key="2">
    <source>
        <dbReference type="ARBA" id="ARBA00023239"/>
    </source>
</evidence>
<keyword evidence="3" id="KW-1133">Transmembrane helix</keyword>
<evidence type="ECO:0000313" key="5">
    <source>
        <dbReference type="EMBL" id="KAK2167888.1"/>
    </source>
</evidence>
<feature type="transmembrane region" description="Helical" evidence="3">
    <location>
        <begin position="107"/>
        <end position="126"/>
    </location>
</feature>
<keyword evidence="6" id="KW-1185">Reference proteome</keyword>
<evidence type="ECO:0000259" key="4">
    <source>
        <dbReference type="Pfam" id="PF16214"/>
    </source>
</evidence>
<feature type="transmembrane region" description="Helical" evidence="3">
    <location>
        <begin position="47"/>
        <end position="68"/>
    </location>
</feature>
<name>A0AAD9NGM6_RIDPI</name>
<reference evidence="5" key="1">
    <citation type="journal article" date="2023" name="Mol. Biol. Evol.">
        <title>Third-Generation Sequencing Reveals the Adaptive Role of the Epigenome in Three Deep-Sea Polychaetes.</title>
        <authorList>
            <person name="Perez M."/>
            <person name="Aroh O."/>
            <person name="Sun Y."/>
            <person name="Lan Y."/>
            <person name="Juniper S.K."/>
            <person name="Young C.R."/>
            <person name="Angers B."/>
            <person name="Qian P.Y."/>
        </authorList>
    </citation>
    <scope>NUCLEOTIDE SEQUENCE</scope>
    <source>
        <strain evidence="5">R07B-5</strain>
    </source>
</reference>
<dbReference type="Pfam" id="PF16214">
    <property type="entry name" value="AC_N"/>
    <property type="match status" value="1"/>
</dbReference>
<feature type="domain" description="Adenylate cyclase N-terminal" evidence="4">
    <location>
        <begin position="23"/>
        <end position="257"/>
    </location>
</feature>
<keyword evidence="2" id="KW-0456">Lyase</keyword>
<dbReference type="PANTHER" id="PTHR45627:SF30">
    <property type="entry name" value="ADENYLATE CYCLASE TYPE 3"/>
    <property type="match status" value="1"/>
</dbReference>
<evidence type="ECO:0000256" key="1">
    <source>
        <dbReference type="ARBA" id="ARBA00022741"/>
    </source>
</evidence>
<dbReference type="GO" id="GO:0000166">
    <property type="term" value="F:nucleotide binding"/>
    <property type="evidence" value="ECO:0007669"/>
    <property type="project" value="UniProtKB-KW"/>
</dbReference>
<dbReference type="GO" id="GO:0007189">
    <property type="term" value="P:adenylate cyclase-activating G protein-coupled receptor signaling pathway"/>
    <property type="evidence" value="ECO:0007669"/>
    <property type="project" value="TreeGrafter"/>
</dbReference>